<dbReference type="EMBL" id="WKLC01002411">
    <property type="protein sequence ID" value="MSE19129.1"/>
    <property type="molecule type" value="Genomic_DNA"/>
</dbReference>
<dbReference type="AlphaFoldDB" id="A0A7X2SZF2"/>
<comment type="caution">
    <text evidence="1">The sequence shown here is derived from an EMBL/GenBank/DDBJ whole genome shotgun (WGS) entry which is preliminary data.</text>
</comment>
<dbReference type="InterPro" id="IPR036457">
    <property type="entry name" value="PPM-type-like_dom_sf"/>
</dbReference>
<dbReference type="Gene3D" id="3.60.40.10">
    <property type="entry name" value="PPM-type phosphatase domain"/>
    <property type="match status" value="1"/>
</dbReference>
<evidence type="ECO:0000313" key="2">
    <source>
        <dbReference type="Proteomes" id="UP000461948"/>
    </source>
</evidence>
<organism evidence="1 2">
    <name type="scientific">Enterobacter agglomerans</name>
    <name type="common">Erwinia herbicola</name>
    <name type="synonym">Pantoea agglomerans</name>
    <dbReference type="NCBI Taxonomy" id="549"/>
    <lineage>
        <taxon>Bacteria</taxon>
        <taxon>Pseudomonadati</taxon>
        <taxon>Pseudomonadota</taxon>
        <taxon>Gammaproteobacteria</taxon>
        <taxon>Enterobacterales</taxon>
        <taxon>Erwiniaceae</taxon>
        <taxon>Pantoea</taxon>
        <taxon>Pantoea agglomerans group</taxon>
    </lineage>
</organism>
<dbReference type="SUPFAM" id="SSF81606">
    <property type="entry name" value="PP2C-like"/>
    <property type="match status" value="1"/>
</dbReference>
<evidence type="ECO:0000313" key="1">
    <source>
        <dbReference type="EMBL" id="MSE19129.1"/>
    </source>
</evidence>
<feature type="non-terminal residue" evidence="1">
    <location>
        <position position="1"/>
    </location>
</feature>
<protein>
    <submittedName>
        <fullName evidence="1">Serine/threonine-protein phosphatase</fullName>
    </submittedName>
</protein>
<reference evidence="1 2" key="1">
    <citation type="submission" date="2019-11" db="EMBL/GenBank/DDBJ databases">
        <title>Draft Genome Sequence of Plant Growth-Promoting Rhizosphere-Associated Bacteria.</title>
        <authorList>
            <person name="Vasilyev I.Y."/>
            <person name="Radchenko V."/>
            <person name="Ilnitskaya E.V."/>
        </authorList>
    </citation>
    <scope>NUCLEOTIDE SEQUENCE [LARGE SCALE GENOMIC DNA]</scope>
    <source>
        <strain evidence="1 2">VRA_MhP_f</strain>
    </source>
</reference>
<name>A0A7X2SZF2_ENTAG</name>
<gene>
    <name evidence="1" type="ORF">GKC49_29700</name>
</gene>
<sequence>VVGIEDGDAFLLCTDGFWHGVTLEQMQQSLHMVNTPEEWLTLMQQIIRNDQPDQGQQDNFSALAVWIGSPQDTTLLHSLSEAAQFFPLRD</sequence>
<accession>A0A7X2SZF2</accession>
<proteinExistence type="predicted"/>
<dbReference type="Proteomes" id="UP000461948">
    <property type="component" value="Unassembled WGS sequence"/>
</dbReference>